<keyword evidence="1" id="KW-1133">Transmembrane helix</keyword>
<keyword evidence="1" id="KW-0812">Transmembrane</keyword>
<sequence length="73" mass="8236">MQEQGARLFDSLAIIAMVLFVGLYGFLSQTVQCACCRKYDLRLKRMQGQLEQQDGEVTVLGQLTPLRPAREDS</sequence>
<dbReference type="VEuPathDB" id="GiardiaDB:SS50377_25116"/>
<gene>
    <name evidence="3" type="ORF">SS50377_25116</name>
    <name evidence="2" type="ORF">SS50377_ee050</name>
</gene>
<name>V6LJE2_9EUKA</name>
<keyword evidence="4" id="KW-1185">Reference proteome</keyword>
<organism evidence="2">
    <name type="scientific">Spironucleus salmonicida</name>
    <dbReference type="NCBI Taxonomy" id="348837"/>
    <lineage>
        <taxon>Eukaryota</taxon>
        <taxon>Metamonada</taxon>
        <taxon>Diplomonadida</taxon>
        <taxon>Hexamitidae</taxon>
        <taxon>Hexamitinae</taxon>
        <taxon>Spironucleus</taxon>
    </lineage>
</organism>
<evidence type="ECO:0000256" key="1">
    <source>
        <dbReference type="SAM" id="Phobius"/>
    </source>
</evidence>
<dbReference type="GeneID" id="94299139"/>
<protein>
    <submittedName>
        <fullName evidence="2">Uncharacterized protein</fullName>
    </submittedName>
</protein>
<proteinExistence type="predicted"/>
<dbReference type="EMBL" id="AUWU02000005">
    <property type="protein sequence ID" value="KAH0573001.1"/>
    <property type="molecule type" value="Genomic_DNA"/>
</dbReference>
<dbReference type="Proteomes" id="UP000018208">
    <property type="component" value="Unassembled WGS sequence"/>
</dbReference>
<evidence type="ECO:0000313" key="3">
    <source>
        <dbReference type="EMBL" id="KAH0573001.1"/>
    </source>
</evidence>
<reference evidence="2 3" key="1">
    <citation type="journal article" date="2014" name="PLoS Genet.">
        <title>The Genome of Spironucleus salmonicida Highlights a Fish Pathogen Adapted to Fluctuating Environments.</title>
        <authorList>
            <person name="Xu F."/>
            <person name="Jerlstrom-Hultqvist J."/>
            <person name="Einarsson E."/>
            <person name="Astvaldsson A."/>
            <person name="Svard S.G."/>
            <person name="Andersson J.O."/>
        </authorList>
    </citation>
    <scope>NUCLEOTIDE SEQUENCE</scope>
    <source>
        <strain evidence="3">ATCC 50377</strain>
    </source>
</reference>
<accession>V6LJE2</accession>
<dbReference type="EMBL" id="KI546113">
    <property type="protein sequence ID" value="EST44700.1"/>
    <property type="molecule type" value="Genomic_DNA"/>
</dbReference>
<dbReference type="RefSeq" id="XP_067763774.1">
    <property type="nucleotide sequence ID" value="XM_067908953.1"/>
</dbReference>
<feature type="transmembrane region" description="Helical" evidence="1">
    <location>
        <begin position="7"/>
        <end position="27"/>
    </location>
</feature>
<dbReference type="AlphaFoldDB" id="V6LJE2"/>
<keyword evidence="1" id="KW-0472">Membrane</keyword>
<evidence type="ECO:0000313" key="4">
    <source>
        <dbReference type="Proteomes" id="UP000018208"/>
    </source>
</evidence>
<dbReference type="KEGG" id="ssao:94299139"/>
<reference evidence="3" key="2">
    <citation type="submission" date="2020-12" db="EMBL/GenBank/DDBJ databases">
        <title>New Spironucleus salmonicida genome in near-complete chromosomes.</title>
        <authorList>
            <person name="Xu F."/>
            <person name="Kurt Z."/>
            <person name="Jimenez-Gonzalez A."/>
            <person name="Astvaldsson A."/>
            <person name="Andersson J.O."/>
            <person name="Svard S.G."/>
        </authorList>
    </citation>
    <scope>NUCLEOTIDE SEQUENCE</scope>
    <source>
        <strain evidence="3">ATCC 50377</strain>
    </source>
</reference>
<evidence type="ECO:0000313" key="2">
    <source>
        <dbReference type="EMBL" id="EST44700.1"/>
    </source>
</evidence>